<dbReference type="InterPro" id="IPR012337">
    <property type="entry name" value="RNaseH-like_sf"/>
</dbReference>
<protein>
    <recommendedName>
        <fullName evidence="3">Piwi domain-containing protein</fullName>
    </recommendedName>
</protein>
<comment type="caution">
    <text evidence="1">The sequence shown here is derived from an EMBL/GenBank/DDBJ whole genome shotgun (WGS) entry which is preliminary data.</text>
</comment>
<dbReference type="GO" id="GO:0003676">
    <property type="term" value="F:nucleic acid binding"/>
    <property type="evidence" value="ECO:0007669"/>
    <property type="project" value="InterPro"/>
</dbReference>
<organism evidence="1 2">
    <name type="scientific">Granulicella mallensis</name>
    <dbReference type="NCBI Taxonomy" id="940614"/>
    <lineage>
        <taxon>Bacteria</taxon>
        <taxon>Pseudomonadati</taxon>
        <taxon>Acidobacteriota</taxon>
        <taxon>Terriglobia</taxon>
        <taxon>Terriglobales</taxon>
        <taxon>Acidobacteriaceae</taxon>
        <taxon>Granulicella</taxon>
    </lineage>
</organism>
<dbReference type="Gene3D" id="3.30.420.10">
    <property type="entry name" value="Ribonuclease H-like superfamily/Ribonuclease H"/>
    <property type="match status" value="1"/>
</dbReference>
<evidence type="ECO:0000313" key="2">
    <source>
        <dbReference type="Proteomes" id="UP000584867"/>
    </source>
</evidence>
<dbReference type="AlphaFoldDB" id="A0A7W7ZRP9"/>
<proteinExistence type="predicted"/>
<dbReference type="Proteomes" id="UP000584867">
    <property type="component" value="Unassembled WGS sequence"/>
</dbReference>
<accession>A0A7W7ZRP9</accession>
<dbReference type="Gene3D" id="3.40.50.2300">
    <property type="match status" value="1"/>
</dbReference>
<dbReference type="EMBL" id="JACHIO010000013">
    <property type="protein sequence ID" value="MBB5064927.1"/>
    <property type="molecule type" value="Genomic_DNA"/>
</dbReference>
<reference evidence="1 2" key="1">
    <citation type="submission" date="2020-08" db="EMBL/GenBank/DDBJ databases">
        <title>Genomic Encyclopedia of Type Strains, Phase IV (KMG-V): Genome sequencing to study the core and pangenomes of soil and plant-associated prokaryotes.</title>
        <authorList>
            <person name="Whitman W."/>
        </authorList>
    </citation>
    <scope>NUCLEOTIDE SEQUENCE [LARGE SCALE GENOMIC DNA]</scope>
    <source>
        <strain evidence="1 2">X5P3</strain>
    </source>
</reference>
<name>A0A7W7ZRP9_9BACT</name>
<sequence length="490" mass="54859">MEDPRDGLTLFGPLDSAAPLGLRAGVVGTAAGIALFEGWVNAIRHPIKTKKPMPSRPPFAGFESVFRIPWESKALQTAVIEPEHLRQVLYQDDRHQRVYQTVELFVQAILSVHREEEAKPDIWFVVIPDEVKKYCRPLAVVEANLRHEARREFASSLKDNTRIARRLQTSPSLFAEQNQAAEPYSYKEHFRNQLKARLLTDKIATQVIRESTIASVGPQGPTAREQGSELMQSQIAWNVSTTAFYKLGGRPWKVQGIREGVAYLGLVFKRNVSSGTANAAACGAQMFLDSGDGLVFKGADGHWFNNETSEFHLSRTAAKDLVAKAVKSYAAKHNDQPPKELFIHGQTRFNWDEWMGFQDAVSPTTNVVGVRIQDEGSFKLYTPKDSPVLRGMAYIVDETHAYLWTKGWTPRLRTYPGMEVPKPVNIEICRGSADIEVVLSDVLALTKLNYNTCRFGDGRPITLKFADAVGEVLVTRPVADLPPLPFMYYI</sequence>
<dbReference type="RefSeq" id="WP_184257222.1">
    <property type="nucleotide sequence ID" value="NZ_JACHIO010000013.1"/>
</dbReference>
<gene>
    <name evidence="1" type="ORF">HDF15_003289</name>
</gene>
<dbReference type="SUPFAM" id="SSF53098">
    <property type="entry name" value="Ribonuclease H-like"/>
    <property type="match status" value="1"/>
</dbReference>
<evidence type="ECO:0000313" key="1">
    <source>
        <dbReference type="EMBL" id="MBB5064927.1"/>
    </source>
</evidence>
<evidence type="ECO:0008006" key="3">
    <source>
        <dbReference type="Google" id="ProtNLM"/>
    </source>
</evidence>
<dbReference type="InterPro" id="IPR036397">
    <property type="entry name" value="RNaseH_sf"/>
</dbReference>